<dbReference type="SUPFAM" id="SSF88946">
    <property type="entry name" value="Sigma2 domain of RNA polymerase sigma factors"/>
    <property type="match status" value="1"/>
</dbReference>
<dbReference type="Gene3D" id="1.10.1740.10">
    <property type="match status" value="1"/>
</dbReference>
<evidence type="ECO:0000313" key="7">
    <source>
        <dbReference type="EMBL" id="SKB62524.1"/>
    </source>
</evidence>
<dbReference type="Proteomes" id="UP000190541">
    <property type="component" value="Unassembled WGS sequence"/>
</dbReference>
<evidence type="ECO:0000259" key="6">
    <source>
        <dbReference type="Pfam" id="PF08281"/>
    </source>
</evidence>
<protein>
    <submittedName>
        <fullName evidence="7">RNA polymerase sigma-70 factor, ECF subfamily</fullName>
    </submittedName>
</protein>
<dbReference type="AlphaFoldDB" id="A0A1T5CSX7"/>
<accession>A0A1T5CSX7</accession>
<dbReference type="STRING" id="623280.SAMN05660226_02309"/>
<dbReference type="RefSeq" id="WP_079717006.1">
    <property type="nucleotide sequence ID" value="NZ_FUYS01000005.1"/>
</dbReference>
<keyword evidence="4" id="KW-0804">Transcription</keyword>
<evidence type="ECO:0000259" key="5">
    <source>
        <dbReference type="Pfam" id="PF04542"/>
    </source>
</evidence>
<evidence type="ECO:0000256" key="1">
    <source>
        <dbReference type="ARBA" id="ARBA00010641"/>
    </source>
</evidence>
<dbReference type="InterPro" id="IPR039425">
    <property type="entry name" value="RNA_pol_sigma-70-like"/>
</dbReference>
<dbReference type="Gene3D" id="1.10.10.10">
    <property type="entry name" value="Winged helix-like DNA-binding domain superfamily/Winged helix DNA-binding domain"/>
    <property type="match status" value="1"/>
</dbReference>
<keyword evidence="8" id="KW-1185">Reference proteome</keyword>
<dbReference type="GO" id="GO:0003677">
    <property type="term" value="F:DNA binding"/>
    <property type="evidence" value="ECO:0007669"/>
    <property type="project" value="InterPro"/>
</dbReference>
<dbReference type="InterPro" id="IPR036388">
    <property type="entry name" value="WH-like_DNA-bd_sf"/>
</dbReference>
<dbReference type="Pfam" id="PF04542">
    <property type="entry name" value="Sigma70_r2"/>
    <property type="match status" value="1"/>
</dbReference>
<sequence>MDKSNEKALMARLKRGDEDAFSQLYLLHVKKLTYYIRGAVRSAVFTEDLVHDTFIKVWENRGTLDPDLPFAPYLFTIGRRLLLNFLKRAQHENQIVAEIARQAHREENQTEQRLINKDNQHLFHKAVESLSPAVKAVFVRCHIEGKSHQETANELRLSQSTVNKHMIKATRLIREYIEVHSRLTLLLISISALQLEQTLHCA</sequence>
<dbReference type="GO" id="GO:0016987">
    <property type="term" value="F:sigma factor activity"/>
    <property type="evidence" value="ECO:0007669"/>
    <property type="project" value="UniProtKB-KW"/>
</dbReference>
<dbReference type="Pfam" id="PF08281">
    <property type="entry name" value="Sigma70_r4_2"/>
    <property type="match status" value="1"/>
</dbReference>
<gene>
    <name evidence="7" type="ORF">SAMN05660226_02309</name>
</gene>
<feature type="domain" description="RNA polymerase sigma-70 region 2" evidence="5">
    <location>
        <begin position="24"/>
        <end position="90"/>
    </location>
</feature>
<dbReference type="GO" id="GO:0006352">
    <property type="term" value="P:DNA-templated transcription initiation"/>
    <property type="evidence" value="ECO:0007669"/>
    <property type="project" value="InterPro"/>
</dbReference>
<evidence type="ECO:0000256" key="2">
    <source>
        <dbReference type="ARBA" id="ARBA00023015"/>
    </source>
</evidence>
<keyword evidence="2" id="KW-0805">Transcription regulation</keyword>
<dbReference type="NCBIfam" id="TIGR02937">
    <property type="entry name" value="sigma70-ECF"/>
    <property type="match status" value="1"/>
</dbReference>
<dbReference type="InterPro" id="IPR013249">
    <property type="entry name" value="RNA_pol_sigma70_r4_t2"/>
</dbReference>
<feature type="domain" description="RNA polymerase sigma factor 70 region 4 type 2" evidence="6">
    <location>
        <begin position="122"/>
        <end position="166"/>
    </location>
</feature>
<dbReference type="InterPro" id="IPR014284">
    <property type="entry name" value="RNA_pol_sigma-70_dom"/>
</dbReference>
<name>A0A1T5CSX7_9SPHI</name>
<dbReference type="InterPro" id="IPR013325">
    <property type="entry name" value="RNA_pol_sigma_r2"/>
</dbReference>
<evidence type="ECO:0000256" key="3">
    <source>
        <dbReference type="ARBA" id="ARBA00023082"/>
    </source>
</evidence>
<organism evidence="7 8">
    <name type="scientific">Parapedobacter luteus</name>
    <dbReference type="NCBI Taxonomy" id="623280"/>
    <lineage>
        <taxon>Bacteria</taxon>
        <taxon>Pseudomonadati</taxon>
        <taxon>Bacteroidota</taxon>
        <taxon>Sphingobacteriia</taxon>
        <taxon>Sphingobacteriales</taxon>
        <taxon>Sphingobacteriaceae</taxon>
        <taxon>Parapedobacter</taxon>
    </lineage>
</organism>
<dbReference type="PANTHER" id="PTHR43133">
    <property type="entry name" value="RNA POLYMERASE ECF-TYPE SIGMA FACTO"/>
    <property type="match status" value="1"/>
</dbReference>
<proteinExistence type="inferred from homology"/>
<keyword evidence="3" id="KW-0731">Sigma factor</keyword>
<comment type="similarity">
    <text evidence="1">Belongs to the sigma-70 factor family. ECF subfamily.</text>
</comment>
<dbReference type="InterPro" id="IPR013324">
    <property type="entry name" value="RNA_pol_sigma_r3/r4-like"/>
</dbReference>
<dbReference type="OrthoDB" id="799938at2"/>
<reference evidence="7 8" key="1">
    <citation type="submission" date="2017-02" db="EMBL/GenBank/DDBJ databases">
        <authorList>
            <person name="Peterson S.W."/>
        </authorList>
    </citation>
    <scope>NUCLEOTIDE SEQUENCE [LARGE SCALE GENOMIC DNA]</scope>
    <source>
        <strain evidence="7 8">DSM 22899</strain>
    </source>
</reference>
<evidence type="ECO:0000313" key="8">
    <source>
        <dbReference type="Proteomes" id="UP000190541"/>
    </source>
</evidence>
<dbReference type="PANTHER" id="PTHR43133:SF46">
    <property type="entry name" value="RNA POLYMERASE SIGMA-70 FACTOR ECF SUBFAMILY"/>
    <property type="match status" value="1"/>
</dbReference>
<dbReference type="SUPFAM" id="SSF88659">
    <property type="entry name" value="Sigma3 and sigma4 domains of RNA polymerase sigma factors"/>
    <property type="match status" value="1"/>
</dbReference>
<dbReference type="InterPro" id="IPR007627">
    <property type="entry name" value="RNA_pol_sigma70_r2"/>
</dbReference>
<dbReference type="EMBL" id="FUYS01000005">
    <property type="protein sequence ID" value="SKB62524.1"/>
    <property type="molecule type" value="Genomic_DNA"/>
</dbReference>
<evidence type="ECO:0000256" key="4">
    <source>
        <dbReference type="ARBA" id="ARBA00023163"/>
    </source>
</evidence>